<name>A0A239G4D3_9BURK</name>
<evidence type="ECO:0000313" key="2">
    <source>
        <dbReference type="EMBL" id="SNS63492.1"/>
    </source>
</evidence>
<dbReference type="EMBL" id="FZOT01000004">
    <property type="protein sequence ID" value="SNS63492.1"/>
    <property type="molecule type" value="Genomic_DNA"/>
</dbReference>
<organism evidence="2 3">
    <name type="scientific">Noviherbaspirillum humi</name>
    <dbReference type="NCBI Taxonomy" id="1688639"/>
    <lineage>
        <taxon>Bacteria</taxon>
        <taxon>Pseudomonadati</taxon>
        <taxon>Pseudomonadota</taxon>
        <taxon>Betaproteobacteria</taxon>
        <taxon>Burkholderiales</taxon>
        <taxon>Oxalobacteraceae</taxon>
        <taxon>Noviherbaspirillum</taxon>
    </lineage>
</organism>
<evidence type="ECO:0000256" key="1">
    <source>
        <dbReference type="SAM" id="Phobius"/>
    </source>
</evidence>
<protein>
    <submittedName>
        <fullName evidence="2">Uncharacterized protein</fullName>
    </submittedName>
</protein>
<feature type="transmembrane region" description="Helical" evidence="1">
    <location>
        <begin position="6"/>
        <end position="28"/>
    </location>
</feature>
<keyword evidence="1" id="KW-0812">Transmembrane</keyword>
<dbReference type="Proteomes" id="UP000198284">
    <property type="component" value="Unassembled WGS sequence"/>
</dbReference>
<gene>
    <name evidence="2" type="ORF">SAMN06265795_104227</name>
</gene>
<reference evidence="2 3" key="1">
    <citation type="submission" date="2017-06" db="EMBL/GenBank/DDBJ databases">
        <authorList>
            <person name="Kim H.J."/>
            <person name="Triplett B.A."/>
        </authorList>
    </citation>
    <scope>NUCLEOTIDE SEQUENCE [LARGE SCALE GENOMIC DNA]</scope>
    <source>
        <strain evidence="2 3">U15</strain>
    </source>
</reference>
<keyword evidence="1" id="KW-0472">Membrane</keyword>
<proteinExistence type="predicted"/>
<dbReference type="AlphaFoldDB" id="A0A239G4D3"/>
<dbReference type="RefSeq" id="WP_281255004.1">
    <property type="nucleotide sequence ID" value="NZ_FZOT01000004.1"/>
</dbReference>
<keyword evidence="3" id="KW-1185">Reference proteome</keyword>
<sequence>MKDHSLMASLVVLSYTSLCAYLLLMLLAEGSLPFFAMTWHAM</sequence>
<keyword evidence="1" id="KW-1133">Transmembrane helix</keyword>
<accession>A0A239G4D3</accession>
<evidence type="ECO:0000313" key="3">
    <source>
        <dbReference type="Proteomes" id="UP000198284"/>
    </source>
</evidence>